<accession>A0AAU9CJ16</accession>
<proteinExistence type="predicted"/>
<dbReference type="Pfam" id="PF13612">
    <property type="entry name" value="DDE_Tnp_1_3"/>
    <property type="match status" value="1"/>
</dbReference>
<organism evidence="3 4">
    <name type="scientific">Fulvitalea axinellae</name>
    <dbReference type="NCBI Taxonomy" id="1182444"/>
    <lineage>
        <taxon>Bacteria</taxon>
        <taxon>Pseudomonadati</taxon>
        <taxon>Bacteroidota</taxon>
        <taxon>Cytophagia</taxon>
        <taxon>Cytophagales</taxon>
        <taxon>Persicobacteraceae</taxon>
        <taxon>Fulvitalea</taxon>
    </lineage>
</organism>
<protein>
    <submittedName>
        <fullName evidence="3">Transposase</fullName>
    </submittedName>
</protein>
<sequence>MTVLDTLKLTEIFIASDDFCKRLDEYHKEKGIGNQKKSGRPATMSDSEIMTVLIFFHLSGIRCFKWYYNNVLMVYLRSYFPDLPDYTTFLTASNRVFAPMTLFMQAVRLSPRTGHNYVDSKPLAVCHNKRIKQHRVFAGIAKRGKSSMGWFFGFKLHAVINEYGQLVVVRISSGNVSDNNHKMLRSLTKDLQGFLYGDKGYISKLRDELRGKGLTLVTKLRSKMRPKEMLAEEQKHYLKHRRLIKSAFDILKHVCQIEHSRHRSVKGFLINTIAALLAYTFLDKTPECPKFPKKLGKWDRKMTIELI</sequence>
<reference evidence="3 4" key="1">
    <citation type="submission" date="2021-12" db="EMBL/GenBank/DDBJ databases">
        <title>Genome sequencing of bacteria with rrn-lacking chromosome and rrn-plasmid.</title>
        <authorList>
            <person name="Anda M."/>
            <person name="Iwasaki W."/>
        </authorList>
    </citation>
    <scope>NUCLEOTIDE SEQUENCE [LARGE SCALE GENOMIC DNA]</scope>
    <source>
        <strain evidence="3 4">DSM 100852</strain>
    </source>
</reference>
<dbReference type="InterPro" id="IPR025668">
    <property type="entry name" value="Tnp_DDE_dom"/>
</dbReference>
<dbReference type="EMBL" id="AP025314">
    <property type="protein sequence ID" value="BDD08747.1"/>
    <property type="molecule type" value="Genomic_DNA"/>
</dbReference>
<evidence type="ECO:0000313" key="3">
    <source>
        <dbReference type="EMBL" id="BDD10093.1"/>
    </source>
</evidence>
<dbReference type="RefSeq" id="WP_338391669.1">
    <property type="nucleotide sequence ID" value="NZ_AP025314.1"/>
</dbReference>
<feature type="domain" description="Transposase DDE" evidence="1">
    <location>
        <begin position="112"/>
        <end position="265"/>
    </location>
</feature>
<name>A0AAU9CJ16_9BACT</name>
<dbReference type="AlphaFoldDB" id="A0AAU9CJ16"/>
<dbReference type="KEGG" id="fax:FUAX_25250"/>
<evidence type="ECO:0000259" key="1">
    <source>
        <dbReference type="Pfam" id="PF13612"/>
    </source>
</evidence>
<dbReference type="NCBIfam" id="NF033520">
    <property type="entry name" value="transpos_IS982"/>
    <property type="match status" value="1"/>
</dbReference>
<dbReference type="EMBL" id="AP025314">
    <property type="protein sequence ID" value="BDD10093.1"/>
    <property type="molecule type" value="Genomic_DNA"/>
</dbReference>
<evidence type="ECO:0000313" key="4">
    <source>
        <dbReference type="Proteomes" id="UP001348817"/>
    </source>
</evidence>
<dbReference type="Proteomes" id="UP001348817">
    <property type="component" value="Chromosome"/>
</dbReference>
<keyword evidence="4" id="KW-1185">Reference proteome</keyword>
<gene>
    <name evidence="2" type="ORF">FUAX_11790</name>
    <name evidence="3" type="ORF">FUAX_25250</name>
</gene>
<evidence type="ECO:0000313" key="2">
    <source>
        <dbReference type="EMBL" id="BDD08747.1"/>
    </source>
</evidence>
<dbReference type="KEGG" id="fax:FUAX_11790"/>